<dbReference type="AlphaFoldDB" id="A0A6H9UZM2"/>
<keyword evidence="3" id="KW-1185">Reference proteome</keyword>
<reference evidence="2 3" key="1">
    <citation type="submission" date="2019-09" db="EMBL/GenBank/DDBJ databases">
        <title>Screening of Novel Bioactive Compounds from Soil-Associated.</title>
        <authorList>
            <person name="Zhao S."/>
        </authorList>
    </citation>
    <scope>NUCLEOTIDE SEQUENCE [LARGE SCALE GENOMIC DNA]</scope>
    <source>
        <strain evidence="2 3">HIT-DPA4</strain>
    </source>
</reference>
<name>A0A6H9UZM2_9ACTN</name>
<accession>A0A6H9UZM2</accession>
<feature type="region of interest" description="Disordered" evidence="1">
    <location>
        <begin position="49"/>
        <end position="74"/>
    </location>
</feature>
<proteinExistence type="predicted"/>
<organism evidence="2 3">
    <name type="scientific">Streptomyces luteolifulvus</name>
    <dbReference type="NCBI Taxonomy" id="2615112"/>
    <lineage>
        <taxon>Bacteria</taxon>
        <taxon>Bacillati</taxon>
        <taxon>Actinomycetota</taxon>
        <taxon>Actinomycetes</taxon>
        <taxon>Kitasatosporales</taxon>
        <taxon>Streptomycetaceae</taxon>
        <taxon>Streptomyces</taxon>
    </lineage>
</organism>
<comment type="caution">
    <text evidence="2">The sequence shown here is derived from an EMBL/GenBank/DDBJ whole genome shotgun (WGS) entry which is preliminary data.</text>
</comment>
<dbReference type="RefSeq" id="WP_150950656.1">
    <property type="nucleotide sequence ID" value="NZ_VZRB01000014.1"/>
</dbReference>
<evidence type="ECO:0000313" key="3">
    <source>
        <dbReference type="Proteomes" id="UP000442707"/>
    </source>
</evidence>
<evidence type="ECO:0000313" key="2">
    <source>
        <dbReference type="EMBL" id="KAB1144750.1"/>
    </source>
</evidence>
<gene>
    <name evidence="2" type="ORF">F7R91_21190</name>
</gene>
<dbReference type="Proteomes" id="UP000442707">
    <property type="component" value="Unassembled WGS sequence"/>
</dbReference>
<dbReference type="EMBL" id="VZRB01000014">
    <property type="protein sequence ID" value="KAB1144750.1"/>
    <property type="molecule type" value="Genomic_DNA"/>
</dbReference>
<protein>
    <submittedName>
        <fullName evidence="2">Uncharacterized protein</fullName>
    </submittedName>
</protein>
<evidence type="ECO:0000256" key="1">
    <source>
        <dbReference type="SAM" id="MobiDB-lite"/>
    </source>
</evidence>
<sequence length="74" mass="8289">MVVTTIATTLVALTRLVARTLPQRSGDRLEWWKTYLAYRLERRRLRKEQSGAQAQEMVEDDGLSVPGGGDGGTR</sequence>
<feature type="compositionally biased region" description="Gly residues" evidence="1">
    <location>
        <begin position="65"/>
        <end position="74"/>
    </location>
</feature>